<proteinExistence type="predicted"/>
<keyword evidence="2" id="KW-1185">Reference proteome</keyword>
<organism evidence="1 2">
    <name type="scientific">Trichormus variabilis N2B</name>
    <dbReference type="NCBI Taxonomy" id="2681315"/>
    <lineage>
        <taxon>Bacteria</taxon>
        <taxon>Bacillati</taxon>
        <taxon>Cyanobacteriota</taxon>
        <taxon>Cyanophyceae</taxon>
        <taxon>Nostocales</taxon>
        <taxon>Nostocaceae</taxon>
        <taxon>Trichormus</taxon>
    </lineage>
</organism>
<name>A0ABR6SF40_ANAVA</name>
<reference evidence="1 2" key="1">
    <citation type="submission" date="2019-11" db="EMBL/GenBank/DDBJ databases">
        <title>Comparison of genomes from free-living endosymbiotic cyanobacteria isolated from Azolla.</title>
        <authorList>
            <person name="Thiel T."/>
            <person name="Pratte B."/>
        </authorList>
    </citation>
    <scope>NUCLEOTIDE SEQUENCE [LARGE SCALE GENOMIC DNA]</scope>
    <source>
        <strain evidence="1 2">N2B</strain>
    </source>
</reference>
<dbReference type="GeneID" id="58723193"/>
<gene>
    <name evidence="1" type="ORF">GNE12_24140</name>
</gene>
<comment type="caution">
    <text evidence="1">The sequence shown here is derived from an EMBL/GenBank/DDBJ whole genome shotgun (WGS) entry which is preliminary data.</text>
</comment>
<evidence type="ECO:0000313" key="1">
    <source>
        <dbReference type="EMBL" id="MBC1305007.1"/>
    </source>
</evidence>
<accession>A0ABR6SF40</accession>
<protein>
    <submittedName>
        <fullName evidence="1">Uncharacterized protein</fullName>
    </submittedName>
</protein>
<evidence type="ECO:0000313" key="2">
    <source>
        <dbReference type="Proteomes" id="UP000570851"/>
    </source>
</evidence>
<dbReference type="EMBL" id="JACKZP010000149">
    <property type="protein sequence ID" value="MBC1305007.1"/>
    <property type="molecule type" value="Genomic_DNA"/>
</dbReference>
<dbReference type="RefSeq" id="WP_153228516.1">
    <property type="nucleotide sequence ID" value="NZ_JACKZP010000149.1"/>
</dbReference>
<sequence>MIHAIEGDRSHARTNINFFFIIEPISAYISYTVHRVTQDNIHVNL</sequence>
<dbReference type="Proteomes" id="UP000570851">
    <property type="component" value="Unassembled WGS sequence"/>
</dbReference>